<sequence length="458" mass="50956">MVATRRSAATNVSTMSGHLKPKVKKIDNDTIHVVRPNDQAHDDVPTTPVSKSSCTTLEDDPGTISGHDLSITSPSTGETPEIPISSKLPPLQRASEIPYPSIETLIPHLQPWAIKPTGSQGSAKNPIVVIEDSPPSRLAVRRKRKRQTEPHKFMDRHSKLYTYRPSNPAPVPKPANGSTFTGHRSHDIYRMMNAKLTSMGWEGKPVYGQDVPYEAHVHAQYMAQQHGTPYTHHSQRPPANLHPFPQSSKDPYTTSHTPSVPHSTPQPPSETVLRHEAVRYIQEHTSSRPEQTSLPNSESTLITRSPQHPSKFKLDTDLALLTHQSLLLAQLFESYPHSTDQTRVREAIGMLVTVQNQRFEQWMDSEAPREAKHTRTVSASSVLSRPQVTQEMRGREQKDEEMRGVLSARAGLWQDGSGLGVADVYALEVEGEVSPREVVAMGGDEDVEVRFWEVGGQE</sequence>
<gene>
    <name evidence="2" type="ORF">P153DRAFT_400913</name>
</gene>
<dbReference type="OrthoDB" id="3690573at2759"/>
<proteinExistence type="predicted"/>
<feature type="compositionally biased region" description="Polar residues" evidence="1">
    <location>
        <begin position="7"/>
        <end position="16"/>
    </location>
</feature>
<feature type="region of interest" description="Disordered" evidence="1">
    <location>
        <begin position="38"/>
        <end position="67"/>
    </location>
</feature>
<feature type="region of interest" description="Disordered" evidence="1">
    <location>
        <begin position="284"/>
        <end position="308"/>
    </location>
</feature>
<name>A0A6A6A2N9_9PLEO</name>
<feature type="compositionally biased region" description="Basic and acidic residues" evidence="1">
    <location>
        <begin position="392"/>
        <end position="401"/>
    </location>
</feature>
<dbReference type="GeneID" id="54412294"/>
<feature type="compositionally biased region" description="Low complexity" evidence="1">
    <location>
        <begin position="251"/>
        <end position="263"/>
    </location>
</feature>
<feature type="region of interest" description="Disordered" evidence="1">
    <location>
        <begin position="228"/>
        <end position="271"/>
    </location>
</feature>
<protein>
    <submittedName>
        <fullName evidence="2">Uncharacterized protein</fullName>
    </submittedName>
</protein>
<evidence type="ECO:0000256" key="1">
    <source>
        <dbReference type="SAM" id="MobiDB-lite"/>
    </source>
</evidence>
<dbReference type="AlphaFoldDB" id="A0A6A6A2N9"/>
<reference evidence="2" key="1">
    <citation type="journal article" date="2020" name="Stud. Mycol.">
        <title>101 Dothideomycetes genomes: a test case for predicting lifestyles and emergence of pathogens.</title>
        <authorList>
            <person name="Haridas S."/>
            <person name="Albert R."/>
            <person name="Binder M."/>
            <person name="Bloem J."/>
            <person name="Labutti K."/>
            <person name="Salamov A."/>
            <person name="Andreopoulos B."/>
            <person name="Baker S."/>
            <person name="Barry K."/>
            <person name="Bills G."/>
            <person name="Bluhm B."/>
            <person name="Cannon C."/>
            <person name="Castanera R."/>
            <person name="Culley D."/>
            <person name="Daum C."/>
            <person name="Ezra D."/>
            <person name="Gonzalez J."/>
            <person name="Henrissat B."/>
            <person name="Kuo A."/>
            <person name="Liang C."/>
            <person name="Lipzen A."/>
            <person name="Lutzoni F."/>
            <person name="Magnuson J."/>
            <person name="Mondo S."/>
            <person name="Nolan M."/>
            <person name="Ohm R."/>
            <person name="Pangilinan J."/>
            <person name="Park H.-J."/>
            <person name="Ramirez L."/>
            <person name="Alfaro M."/>
            <person name="Sun H."/>
            <person name="Tritt A."/>
            <person name="Yoshinaga Y."/>
            <person name="Zwiers L.-H."/>
            <person name="Turgeon B."/>
            <person name="Goodwin S."/>
            <person name="Spatafora J."/>
            <person name="Crous P."/>
            <person name="Grigoriev I."/>
        </authorList>
    </citation>
    <scope>NUCLEOTIDE SEQUENCE</scope>
    <source>
        <strain evidence="2">CBS 119687</strain>
    </source>
</reference>
<dbReference type="EMBL" id="ML977518">
    <property type="protein sequence ID" value="KAF2124841.1"/>
    <property type="molecule type" value="Genomic_DNA"/>
</dbReference>
<dbReference type="Proteomes" id="UP000799771">
    <property type="component" value="Unassembled WGS sequence"/>
</dbReference>
<feature type="compositionally biased region" description="Polar residues" evidence="1">
    <location>
        <begin position="376"/>
        <end position="390"/>
    </location>
</feature>
<feature type="compositionally biased region" description="Polar residues" evidence="1">
    <location>
        <begin position="288"/>
        <end position="308"/>
    </location>
</feature>
<evidence type="ECO:0000313" key="2">
    <source>
        <dbReference type="EMBL" id="KAF2124841.1"/>
    </source>
</evidence>
<dbReference type="RefSeq" id="XP_033519234.1">
    <property type="nucleotide sequence ID" value="XM_033671862.1"/>
</dbReference>
<feature type="region of interest" description="Disordered" evidence="1">
    <location>
        <begin position="366"/>
        <end position="401"/>
    </location>
</feature>
<feature type="compositionally biased region" description="Polar residues" evidence="1">
    <location>
        <begin position="47"/>
        <end position="56"/>
    </location>
</feature>
<organism evidence="2 3">
    <name type="scientific">Dothidotthia symphoricarpi CBS 119687</name>
    <dbReference type="NCBI Taxonomy" id="1392245"/>
    <lineage>
        <taxon>Eukaryota</taxon>
        <taxon>Fungi</taxon>
        <taxon>Dikarya</taxon>
        <taxon>Ascomycota</taxon>
        <taxon>Pezizomycotina</taxon>
        <taxon>Dothideomycetes</taxon>
        <taxon>Pleosporomycetidae</taxon>
        <taxon>Pleosporales</taxon>
        <taxon>Dothidotthiaceae</taxon>
        <taxon>Dothidotthia</taxon>
    </lineage>
</organism>
<feature type="region of interest" description="Disordered" evidence="1">
    <location>
        <begin position="1"/>
        <end position="22"/>
    </location>
</feature>
<keyword evidence="3" id="KW-1185">Reference proteome</keyword>
<feature type="region of interest" description="Disordered" evidence="1">
    <location>
        <begin position="161"/>
        <end position="182"/>
    </location>
</feature>
<accession>A0A6A6A2N9</accession>
<evidence type="ECO:0000313" key="3">
    <source>
        <dbReference type="Proteomes" id="UP000799771"/>
    </source>
</evidence>